<dbReference type="GeneID" id="19309315"/>
<reference evidence="2 3" key="1">
    <citation type="journal article" date="2012" name="Science">
        <title>The Paleozoic origin of enzymatic lignin decomposition reconstructed from 31 fungal genomes.</title>
        <authorList>
            <person name="Floudas D."/>
            <person name="Binder M."/>
            <person name="Riley R."/>
            <person name="Barry K."/>
            <person name="Blanchette R.A."/>
            <person name="Henrissat B."/>
            <person name="Martinez A.T."/>
            <person name="Otillar R."/>
            <person name="Spatafora J.W."/>
            <person name="Yadav J.S."/>
            <person name="Aerts A."/>
            <person name="Benoit I."/>
            <person name="Boyd A."/>
            <person name="Carlson A."/>
            <person name="Copeland A."/>
            <person name="Coutinho P.M."/>
            <person name="de Vries R.P."/>
            <person name="Ferreira P."/>
            <person name="Findley K."/>
            <person name="Foster B."/>
            <person name="Gaskell J."/>
            <person name="Glotzer D."/>
            <person name="Gorecki P."/>
            <person name="Heitman J."/>
            <person name="Hesse C."/>
            <person name="Hori C."/>
            <person name="Igarashi K."/>
            <person name="Jurgens J.A."/>
            <person name="Kallen N."/>
            <person name="Kersten P."/>
            <person name="Kohler A."/>
            <person name="Kuees U."/>
            <person name="Kumar T.K.A."/>
            <person name="Kuo A."/>
            <person name="LaButti K."/>
            <person name="Larrondo L.F."/>
            <person name="Lindquist E."/>
            <person name="Ling A."/>
            <person name="Lombard V."/>
            <person name="Lucas S."/>
            <person name="Lundell T."/>
            <person name="Martin R."/>
            <person name="McLaughlin D.J."/>
            <person name="Morgenstern I."/>
            <person name="Morin E."/>
            <person name="Murat C."/>
            <person name="Nagy L.G."/>
            <person name="Nolan M."/>
            <person name="Ohm R.A."/>
            <person name="Patyshakuliyeva A."/>
            <person name="Rokas A."/>
            <person name="Ruiz-Duenas F.J."/>
            <person name="Sabat G."/>
            <person name="Salamov A."/>
            <person name="Samejima M."/>
            <person name="Schmutz J."/>
            <person name="Slot J.C."/>
            <person name="St John F."/>
            <person name="Stenlid J."/>
            <person name="Sun H."/>
            <person name="Sun S."/>
            <person name="Syed K."/>
            <person name="Tsang A."/>
            <person name="Wiebenga A."/>
            <person name="Young D."/>
            <person name="Pisabarro A."/>
            <person name="Eastwood D.C."/>
            <person name="Martin F."/>
            <person name="Cullen D."/>
            <person name="Grigoriev I.V."/>
            <person name="Hibbett D.S."/>
        </authorList>
    </citation>
    <scope>NUCLEOTIDE SEQUENCE [LARGE SCALE GENOMIC DNA]</scope>
    <source>
        <strain evidence="2 3">ATCC 11539</strain>
    </source>
</reference>
<evidence type="ECO:0000256" key="1">
    <source>
        <dbReference type="SAM" id="MobiDB-lite"/>
    </source>
</evidence>
<dbReference type="RefSeq" id="XP_007862754.1">
    <property type="nucleotide sequence ID" value="XM_007864563.1"/>
</dbReference>
<feature type="region of interest" description="Disordered" evidence="1">
    <location>
        <begin position="24"/>
        <end position="43"/>
    </location>
</feature>
<gene>
    <name evidence="2" type="ORF">GLOTRDRAFT_91342</name>
</gene>
<proteinExistence type="predicted"/>
<feature type="compositionally biased region" description="Low complexity" evidence="1">
    <location>
        <begin position="530"/>
        <end position="539"/>
    </location>
</feature>
<feature type="region of interest" description="Disordered" evidence="1">
    <location>
        <begin position="436"/>
        <end position="462"/>
    </location>
</feature>
<feature type="region of interest" description="Disordered" evidence="1">
    <location>
        <begin position="381"/>
        <end position="403"/>
    </location>
</feature>
<accession>S7QKT8</accession>
<dbReference type="EMBL" id="KB469297">
    <property type="protein sequence ID" value="EPQ59888.1"/>
    <property type="molecule type" value="Genomic_DNA"/>
</dbReference>
<organism evidence="2 3">
    <name type="scientific">Gloeophyllum trabeum (strain ATCC 11539 / FP-39264 / Madison 617)</name>
    <name type="common">Brown rot fungus</name>
    <dbReference type="NCBI Taxonomy" id="670483"/>
    <lineage>
        <taxon>Eukaryota</taxon>
        <taxon>Fungi</taxon>
        <taxon>Dikarya</taxon>
        <taxon>Basidiomycota</taxon>
        <taxon>Agaricomycotina</taxon>
        <taxon>Agaricomycetes</taxon>
        <taxon>Gloeophyllales</taxon>
        <taxon>Gloeophyllaceae</taxon>
        <taxon>Gloeophyllum</taxon>
    </lineage>
</organism>
<protein>
    <submittedName>
        <fullName evidence="2">Uncharacterized protein</fullName>
    </submittedName>
</protein>
<evidence type="ECO:0000313" key="3">
    <source>
        <dbReference type="Proteomes" id="UP000030669"/>
    </source>
</evidence>
<name>S7QKT8_GLOTA</name>
<feature type="compositionally biased region" description="Basic and acidic residues" evidence="1">
    <location>
        <begin position="541"/>
        <end position="551"/>
    </location>
</feature>
<dbReference type="KEGG" id="gtr:GLOTRDRAFT_91342"/>
<dbReference type="Proteomes" id="UP000030669">
    <property type="component" value="Unassembled WGS sequence"/>
</dbReference>
<evidence type="ECO:0000313" key="2">
    <source>
        <dbReference type="EMBL" id="EPQ59888.1"/>
    </source>
</evidence>
<sequence length="683" mass="74698">MELSDQAHIPLTCQETARMSLGLPVSEGSRDSLPNQAPAPQTWEPWELDIPGRMERFFDEGEEEESDGDSMPVRQNPLLNRHLLSTPAPSDEVFLPFLCVSEQDSIFDLLSSALYQRAGCGFKTPLVGLTYHYGSPAVQLLVAWLEDEDTSDGRLCVSSLRELGAGDSSQRNVEPLPWRSDFYPIEDGCDNSNDYVAKIAVWAKGVADAIDPVERLRETTLRGNLKSKVDSTKPTTHNQGTGSVAESEGSDAKPLSCSKPERLIRLPKNLSIEDDFCQEDRDNLEDLLHAEDISLTAEARKSRDDTKYANHLGSYASRAQEARTSLPGLLNGFRKDALQRFAQEPNKGKCDVVCALRVSYFYPVHAAKLRQLHRLIIQEDSKSSGEQEDGGIQTPHPIKRPVDETSIFGSRRNAGVFPYPPFIGSSVDELSEGIDRLDLSPGDRESEGKKADSGKGKSKPDSRSLYAPLLLVEYKKAEDKGASGAGVNQARMYTVSTSRFLASLGIYDFPTFGLVTDGALGAVTCTYTAAPSAPPSSTADRAGKPGESAHKAQEITRVLEANAQLFDLSSPLGALHFSTFLAMLATEHARKLGERLDGVKDRFYKMCGDSDERLAWSKVQQSGKFAPKKPSARYSPLAALSLGIVTQTGITVPNNDPSAFPFAKCDAGLHLGHFDDRSRPRRV</sequence>
<keyword evidence="3" id="KW-1185">Reference proteome</keyword>
<dbReference type="OrthoDB" id="2919059at2759"/>
<dbReference type="HOGENOM" id="CLU_402801_0_0_1"/>
<dbReference type="AlphaFoldDB" id="S7QKT8"/>
<feature type="compositionally biased region" description="Polar residues" evidence="1">
    <location>
        <begin position="232"/>
        <end position="244"/>
    </location>
</feature>
<feature type="region of interest" description="Disordered" evidence="1">
    <location>
        <begin position="530"/>
        <end position="551"/>
    </location>
</feature>
<feature type="region of interest" description="Disordered" evidence="1">
    <location>
        <begin position="222"/>
        <end position="256"/>
    </location>
</feature>